<protein>
    <recommendedName>
        <fullName evidence="4">Malate dehydrogenase</fullName>
        <ecNumber evidence="4">1.1.1.37</ecNumber>
    </recommendedName>
</protein>
<feature type="domain" description="Lactate/malate dehydrogenase N-terminal" evidence="5">
    <location>
        <begin position="1"/>
        <end position="61"/>
    </location>
</feature>
<evidence type="ECO:0000256" key="3">
    <source>
        <dbReference type="ARBA" id="ARBA00023027"/>
    </source>
</evidence>
<keyword evidence="3 4" id="KW-0520">NAD</keyword>
<dbReference type="GO" id="GO:0006108">
    <property type="term" value="P:malate metabolic process"/>
    <property type="evidence" value="ECO:0007669"/>
    <property type="project" value="InterPro"/>
</dbReference>
<reference evidence="7" key="1">
    <citation type="journal article" date="2017" name="Nat. Commun.">
        <title>The North American bullfrog draft genome provides insight into hormonal regulation of long noncoding RNA.</title>
        <authorList>
            <person name="Hammond S.A."/>
            <person name="Warren R.L."/>
            <person name="Vandervalk B.P."/>
            <person name="Kucuk E."/>
            <person name="Khan H."/>
            <person name="Gibb E.A."/>
            <person name="Pandoh P."/>
            <person name="Kirk H."/>
            <person name="Zhao Y."/>
            <person name="Jones M."/>
            <person name="Mungall A.J."/>
            <person name="Coope R."/>
            <person name="Pleasance S."/>
            <person name="Moore R.A."/>
            <person name="Holt R.A."/>
            <person name="Round J.M."/>
            <person name="Ohora S."/>
            <person name="Walle B.V."/>
            <person name="Veldhoen N."/>
            <person name="Helbing C.C."/>
            <person name="Birol I."/>
        </authorList>
    </citation>
    <scope>NUCLEOTIDE SEQUENCE [LARGE SCALE GENOMIC DNA]</scope>
</reference>
<dbReference type="AlphaFoldDB" id="A0A2G9QCR8"/>
<organism evidence="6 7">
    <name type="scientific">Aquarana catesbeiana</name>
    <name type="common">American bullfrog</name>
    <name type="synonym">Rana catesbeiana</name>
    <dbReference type="NCBI Taxonomy" id="8400"/>
    <lineage>
        <taxon>Eukaryota</taxon>
        <taxon>Metazoa</taxon>
        <taxon>Chordata</taxon>
        <taxon>Craniata</taxon>
        <taxon>Vertebrata</taxon>
        <taxon>Euteleostomi</taxon>
        <taxon>Amphibia</taxon>
        <taxon>Batrachia</taxon>
        <taxon>Anura</taxon>
        <taxon>Neobatrachia</taxon>
        <taxon>Ranoidea</taxon>
        <taxon>Ranidae</taxon>
        <taxon>Aquarana</taxon>
    </lineage>
</organism>
<dbReference type="InterPro" id="IPR001236">
    <property type="entry name" value="Lactate/malate_DH_N"/>
</dbReference>
<keyword evidence="7" id="KW-1185">Reference proteome</keyword>
<dbReference type="SUPFAM" id="SSF51735">
    <property type="entry name" value="NAD(P)-binding Rossmann-fold domains"/>
    <property type="match status" value="1"/>
</dbReference>
<dbReference type="Proteomes" id="UP000228934">
    <property type="component" value="Unassembled WGS sequence"/>
</dbReference>
<name>A0A2G9QCR8_AQUCT</name>
<dbReference type="Pfam" id="PF00056">
    <property type="entry name" value="Ldh_1_N"/>
    <property type="match status" value="1"/>
</dbReference>
<dbReference type="EC" id="1.1.1.37" evidence="4"/>
<dbReference type="PANTHER" id="PTHR11540:SF16">
    <property type="entry name" value="MALATE DEHYDROGENASE, MITOCHONDRIAL"/>
    <property type="match status" value="1"/>
</dbReference>
<proteinExistence type="predicted"/>
<sequence>MTRDDLFNTNASIVATLTDACAKHCPEAMICIIANPVNSTIPITSEVFKKHGVYNPNRIFGVTTLDIVRANTFVAELKVSEAFAYKLFLAGWFRLKFSGPVRTIVFETDGSNTVSKLGRQQKACKVILTRKNMKLSMLLT</sequence>
<dbReference type="PROSITE" id="PS00068">
    <property type="entry name" value="MDH"/>
    <property type="match status" value="1"/>
</dbReference>
<dbReference type="InterPro" id="IPR036291">
    <property type="entry name" value="NAD(P)-bd_dom_sf"/>
</dbReference>
<dbReference type="InterPro" id="IPR001252">
    <property type="entry name" value="Malate_DH_AS"/>
</dbReference>
<keyword evidence="1 4" id="KW-0816">Tricarboxylic acid cycle</keyword>
<dbReference type="PANTHER" id="PTHR11540">
    <property type="entry name" value="MALATE AND LACTATE DEHYDROGENASE"/>
    <property type="match status" value="1"/>
</dbReference>
<evidence type="ECO:0000313" key="7">
    <source>
        <dbReference type="Proteomes" id="UP000228934"/>
    </source>
</evidence>
<dbReference type="GO" id="GO:0006099">
    <property type="term" value="P:tricarboxylic acid cycle"/>
    <property type="evidence" value="ECO:0007669"/>
    <property type="project" value="UniProtKB-KW"/>
</dbReference>
<accession>A0A2G9QCR8</accession>
<evidence type="ECO:0000259" key="5">
    <source>
        <dbReference type="Pfam" id="PF00056"/>
    </source>
</evidence>
<dbReference type="GO" id="GO:0030060">
    <property type="term" value="F:L-malate dehydrogenase (NAD+) activity"/>
    <property type="evidence" value="ECO:0007669"/>
    <property type="project" value="UniProtKB-EC"/>
</dbReference>
<evidence type="ECO:0000256" key="4">
    <source>
        <dbReference type="RuleBase" id="RU003405"/>
    </source>
</evidence>
<dbReference type="Gene3D" id="3.40.50.720">
    <property type="entry name" value="NAD(P)-binding Rossmann-like Domain"/>
    <property type="match status" value="1"/>
</dbReference>
<comment type="catalytic activity">
    <reaction evidence="4">
        <text>(S)-malate + NAD(+) = oxaloacetate + NADH + H(+)</text>
        <dbReference type="Rhea" id="RHEA:21432"/>
        <dbReference type="ChEBI" id="CHEBI:15378"/>
        <dbReference type="ChEBI" id="CHEBI:15589"/>
        <dbReference type="ChEBI" id="CHEBI:16452"/>
        <dbReference type="ChEBI" id="CHEBI:57540"/>
        <dbReference type="ChEBI" id="CHEBI:57945"/>
        <dbReference type="EC" id="1.1.1.37"/>
    </reaction>
</comment>
<evidence type="ECO:0000256" key="1">
    <source>
        <dbReference type="ARBA" id="ARBA00022532"/>
    </source>
</evidence>
<keyword evidence="2 4" id="KW-0560">Oxidoreductase</keyword>
<evidence type="ECO:0000313" key="6">
    <source>
        <dbReference type="EMBL" id="PIO13305.1"/>
    </source>
</evidence>
<dbReference type="GO" id="GO:0005739">
    <property type="term" value="C:mitochondrion"/>
    <property type="evidence" value="ECO:0007669"/>
    <property type="project" value="TreeGrafter"/>
</dbReference>
<evidence type="ECO:0000256" key="2">
    <source>
        <dbReference type="ARBA" id="ARBA00023002"/>
    </source>
</evidence>
<dbReference type="OrthoDB" id="755699at2759"/>
<gene>
    <name evidence="6" type="ORF">AB205_0090610</name>
</gene>
<dbReference type="EMBL" id="KZ022439">
    <property type="protein sequence ID" value="PIO13305.1"/>
    <property type="molecule type" value="Genomic_DNA"/>
</dbReference>